<keyword evidence="2" id="KW-0479">Metal-binding</keyword>
<dbReference type="PATRIC" id="fig|1365250.3.peg.846"/>
<dbReference type="GO" id="GO:0004222">
    <property type="term" value="F:metalloendopeptidase activity"/>
    <property type="evidence" value="ECO:0007669"/>
    <property type="project" value="InterPro"/>
</dbReference>
<dbReference type="EMBL" id="AUYB01000080">
    <property type="protein sequence ID" value="KZN43292.1"/>
    <property type="molecule type" value="Genomic_DNA"/>
</dbReference>
<dbReference type="PANTHER" id="PTHR22726">
    <property type="entry name" value="METALLOENDOPEPTIDASE OMA1"/>
    <property type="match status" value="1"/>
</dbReference>
<accession>A0A166YRA3</accession>
<evidence type="ECO:0000256" key="7">
    <source>
        <dbReference type="SAM" id="Phobius"/>
    </source>
</evidence>
<dbReference type="InterPro" id="IPR051156">
    <property type="entry name" value="Mito/Outer_Membr_Metalloprot"/>
</dbReference>
<keyword evidence="3 6" id="KW-0378">Hydrolase</keyword>
<proteinExistence type="inferred from homology"/>
<evidence type="ECO:0000256" key="3">
    <source>
        <dbReference type="ARBA" id="ARBA00022801"/>
    </source>
</evidence>
<dbReference type="PANTHER" id="PTHR22726:SF24">
    <property type="entry name" value="M48 FAMILY METALLOPEPTIDASE"/>
    <property type="match status" value="1"/>
</dbReference>
<dbReference type="Gene3D" id="3.30.2010.10">
    <property type="entry name" value="Metalloproteases ('zincins'), catalytic domain"/>
    <property type="match status" value="1"/>
</dbReference>
<feature type="domain" description="Peptidase M48" evidence="8">
    <location>
        <begin position="79"/>
        <end position="254"/>
    </location>
</feature>
<comment type="cofactor">
    <cofactor evidence="6">
        <name>Zn(2+)</name>
        <dbReference type="ChEBI" id="CHEBI:29105"/>
    </cofactor>
    <text evidence="6">Binds 1 zinc ion per subunit.</text>
</comment>
<dbReference type="GO" id="GO:0016020">
    <property type="term" value="C:membrane"/>
    <property type="evidence" value="ECO:0007669"/>
    <property type="project" value="TreeGrafter"/>
</dbReference>
<feature type="transmembrane region" description="Helical" evidence="7">
    <location>
        <begin position="15"/>
        <end position="35"/>
    </location>
</feature>
<keyword evidence="7" id="KW-1133">Transmembrane helix</keyword>
<dbReference type="RefSeq" id="WP_227008397.1">
    <property type="nucleotide sequence ID" value="NZ_AQHB01000019.1"/>
</dbReference>
<keyword evidence="10" id="KW-1185">Reference proteome</keyword>
<dbReference type="GO" id="GO:0051603">
    <property type="term" value="P:proteolysis involved in protein catabolic process"/>
    <property type="evidence" value="ECO:0007669"/>
    <property type="project" value="TreeGrafter"/>
</dbReference>
<sequence>MNSIESRVKAQQQRLWLWMISTALIIVVIAGYKFYTHGLPYLAEEIADTIPASVYTAVDESTLESLDDSEFEPSQLSEAKQQELRTLFSSLLNKDSTSERQFKLEFRSWGGKANAMALADGTIVITDAMVNLTSAQEELSAVLLHELGHVEHNHVMESIVSSSIVFAGLTLILGDVSALADVILQGAVVGINQSYSRQAELEADKYASDQLVALYGNARAMQSVLTKLSEEYPNEMSWLSTHPSFEDRIQQIESK</sequence>
<evidence type="ECO:0000256" key="4">
    <source>
        <dbReference type="ARBA" id="ARBA00022833"/>
    </source>
</evidence>
<evidence type="ECO:0000313" key="9">
    <source>
        <dbReference type="EMBL" id="KZN43292.1"/>
    </source>
</evidence>
<keyword evidence="1 6" id="KW-0645">Protease</keyword>
<gene>
    <name evidence="9" type="ORF">N475_09320</name>
</gene>
<comment type="caution">
    <text evidence="9">The sequence shown here is derived from an EMBL/GenBank/DDBJ whole genome shotgun (WGS) entry which is preliminary data.</text>
</comment>
<evidence type="ECO:0000256" key="1">
    <source>
        <dbReference type="ARBA" id="ARBA00022670"/>
    </source>
</evidence>
<dbReference type="InterPro" id="IPR001915">
    <property type="entry name" value="Peptidase_M48"/>
</dbReference>
<evidence type="ECO:0000313" key="10">
    <source>
        <dbReference type="Proteomes" id="UP000076643"/>
    </source>
</evidence>
<reference evidence="9 10" key="1">
    <citation type="submission" date="2013-07" db="EMBL/GenBank/DDBJ databases">
        <title>Comparative Genomic and Metabolomic Analysis of Twelve Strains of Pseudoalteromonas luteoviolacea.</title>
        <authorList>
            <person name="Vynne N.G."/>
            <person name="Mansson M."/>
            <person name="Gram L."/>
        </authorList>
    </citation>
    <scope>NUCLEOTIDE SEQUENCE [LARGE SCALE GENOMIC DNA]</scope>
    <source>
        <strain evidence="9 10">DSM 6061</strain>
    </source>
</reference>
<evidence type="ECO:0000259" key="8">
    <source>
        <dbReference type="Pfam" id="PF01435"/>
    </source>
</evidence>
<keyword evidence="7" id="KW-0812">Transmembrane</keyword>
<evidence type="ECO:0000256" key="6">
    <source>
        <dbReference type="RuleBase" id="RU003983"/>
    </source>
</evidence>
<evidence type="ECO:0000256" key="5">
    <source>
        <dbReference type="ARBA" id="ARBA00023049"/>
    </source>
</evidence>
<keyword evidence="7" id="KW-0472">Membrane</keyword>
<dbReference type="GO" id="GO:0046872">
    <property type="term" value="F:metal ion binding"/>
    <property type="evidence" value="ECO:0007669"/>
    <property type="project" value="UniProtKB-KW"/>
</dbReference>
<name>A0A166YRA3_9GAMM</name>
<dbReference type="AlphaFoldDB" id="A0A166YRA3"/>
<organism evidence="9 10">
    <name type="scientific">Pseudoalteromonas luteoviolacea DSM 6061</name>
    <dbReference type="NCBI Taxonomy" id="1365250"/>
    <lineage>
        <taxon>Bacteria</taxon>
        <taxon>Pseudomonadati</taxon>
        <taxon>Pseudomonadota</taxon>
        <taxon>Gammaproteobacteria</taxon>
        <taxon>Alteromonadales</taxon>
        <taxon>Pseudoalteromonadaceae</taxon>
        <taxon>Pseudoalteromonas</taxon>
    </lineage>
</organism>
<comment type="similarity">
    <text evidence="6">Belongs to the peptidase M48 family.</text>
</comment>
<protein>
    <recommendedName>
        <fullName evidence="8">Peptidase M48 domain-containing protein</fullName>
    </recommendedName>
</protein>
<keyword evidence="4 6" id="KW-0862">Zinc</keyword>
<dbReference type="Proteomes" id="UP000076643">
    <property type="component" value="Unassembled WGS sequence"/>
</dbReference>
<evidence type="ECO:0000256" key="2">
    <source>
        <dbReference type="ARBA" id="ARBA00022723"/>
    </source>
</evidence>
<dbReference type="Pfam" id="PF01435">
    <property type="entry name" value="Peptidase_M48"/>
    <property type="match status" value="1"/>
</dbReference>
<keyword evidence="5 6" id="KW-0482">Metalloprotease</keyword>
<dbReference type="CDD" id="cd07332">
    <property type="entry name" value="M48C_Oma1_like"/>
    <property type="match status" value="1"/>
</dbReference>